<gene>
    <name evidence="2" type="ORF">PGT21_050251</name>
</gene>
<comment type="caution">
    <text evidence="2">The sequence shown here is derived from an EMBL/GenBank/DDBJ whole genome shotgun (WGS) entry which is preliminary data.</text>
</comment>
<feature type="transmembrane region" description="Helical" evidence="1">
    <location>
        <begin position="108"/>
        <end position="127"/>
    </location>
</feature>
<accession>A0A5B0QAV1</accession>
<dbReference type="Proteomes" id="UP000324748">
    <property type="component" value="Unassembled WGS sequence"/>
</dbReference>
<evidence type="ECO:0000256" key="1">
    <source>
        <dbReference type="SAM" id="Phobius"/>
    </source>
</evidence>
<keyword evidence="3" id="KW-1185">Reference proteome</keyword>
<evidence type="ECO:0000313" key="2">
    <source>
        <dbReference type="EMBL" id="KAA1110225.1"/>
    </source>
</evidence>
<keyword evidence="1" id="KW-1133">Transmembrane helix</keyword>
<evidence type="ECO:0000313" key="3">
    <source>
        <dbReference type="Proteomes" id="UP000324748"/>
    </source>
</evidence>
<keyword evidence="1" id="KW-0812">Transmembrane</keyword>
<proteinExistence type="predicted"/>
<reference evidence="2 3" key="1">
    <citation type="submission" date="2019-05" db="EMBL/GenBank/DDBJ databases">
        <title>Emergence of the Ug99 lineage of the wheat stem rust pathogen through somatic hybridization.</title>
        <authorList>
            <person name="Li F."/>
            <person name="Upadhyaya N.M."/>
            <person name="Sperschneider J."/>
            <person name="Matny O."/>
            <person name="Nguyen-Phuc H."/>
            <person name="Mago R."/>
            <person name="Raley C."/>
            <person name="Miller M.E."/>
            <person name="Silverstein K.A.T."/>
            <person name="Henningsen E."/>
            <person name="Hirsch C.D."/>
            <person name="Visser B."/>
            <person name="Pretorius Z.A."/>
            <person name="Steffenson B.J."/>
            <person name="Schwessinger B."/>
            <person name="Dodds P.N."/>
            <person name="Figueroa M."/>
        </authorList>
    </citation>
    <scope>NUCLEOTIDE SEQUENCE [LARGE SCALE GENOMIC DNA]</scope>
    <source>
        <strain evidence="2">21-0</strain>
    </source>
</reference>
<sequence>MLLHFLFYSHCKYLEICNSLNTASSIFDPRPSMTGLRMNNSLQLCSRFFPHQSVFTRYVCSFSECFLYCSLLNMVLLSGLFSLCPAVKEGVSSSFISFFAYGSLLDLFLSRSSCVVIACYFFFTYYFKSFIKMLS</sequence>
<feature type="transmembrane region" description="Helical" evidence="1">
    <location>
        <begin position="65"/>
        <end position="88"/>
    </location>
</feature>
<organism evidence="2 3">
    <name type="scientific">Puccinia graminis f. sp. tritici</name>
    <dbReference type="NCBI Taxonomy" id="56615"/>
    <lineage>
        <taxon>Eukaryota</taxon>
        <taxon>Fungi</taxon>
        <taxon>Dikarya</taxon>
        <taxon>Basidiomycota</taxon>
        <taxon>Pucciniomycotina</taxon>
        <taxon>Pucciniomycetes</taxon>
        <taxon>Pucciniales</taxon>
        <taxon>Pucciniaceae</taxon>
        <taxon>Puccinia</taxon>
    </lineage>
</organism>
<dbReference type="EMBL" id="VSWC01000027">
    <property type="protein sequence ID" value="KAA1110225.1"/>
    <property type="molecule type" value="Genomic_DNA"/>
</dbReference>
<name>A0A5B0QAV1_PUCGR</name>
<keyword evidence="1" id="KW-0472">Membrane</keyword>
<dbReference type="AlphaFoldDB" id="A0A5B0QAV1"/>
<protein>
    <submittedName>
        <fullName evidence="2">Uncharacterized protein</fullName>
    </submittedName>
</protein>